<proteinExistence type="predicted"/>
<gene>
    <name evidence="1" type="ORF">OCTVUL_1B007769</name>
</gene>
<dbReference type="Proteomes" id="UP001162480">
    <property type="component" value="Chromosome 19"/>
</dbReference>
<evidence type="ECO:0000313" key="1">
    <source>
        <dbReference type="EMBL" id="CAI9736654.1"/>
    </source>
</evidence>
<keyword evidence="2" id="KW-1185">Reference proteome</keyword>
<sequence>MSYVNCLNSLTNEGAYAELLNVCYNVKELYGKAMVGYGVNKYWEKSTKPYHYETNHANPTKLTFVK</sequence>
<accession>A0AA36FGV1</accession>
<organism evidence="1 2">
    <name type="scientific">Octopus vulgaris</name>
    <name type="common">Common octopus</name>
    <dbReference type="NCBI Taxonomy" id="6645"/>
    <lineage>
        <taxon>Eukaryota</taxon>
        <taxon>Metazoa</taxon>
        <taxon>Spiralia</taxon>
        <taxon>Lophotrochozoa</taxon>
        <taxon>Mollusca</taxon>
        <taxon>Cephalopoda</taxon>
        <taxon>Coleoidea</taxon>
        <taxon>Octopodiformes</taxon>
        <taxon>Octopoda</taxon>
        <taxon>Incirrata</taxon>
        <taxon>Octopodidae</taxon>
        <taxon>Octopus</taxon>
    </lineage>
</organism>
<name>A0AA36FGV1_OCTVU</name>
<dbReference type="AlphaFoldDB" id="A0AA36FGV1"/>
<evidence type="ECO:0000313" key="2">
    <source>
        <dbReference type="Proteomes" id="UP001162480"/>
    </source>
</evidence>
<dbReference type="EMBL" id="OX597832">
    <property type="protein sequence ID" value="CAI9736654.1"/>
    <property type="molecule type" value="Genomic_DNA"/>
</dbReference>
<reference evidence="1" key="1">
    <citation type="submission" date="2023-08" db="EMBL/GenBank/DDBJ databases">
        <authorList>
            <person name="Alioto T."/>
            <person name="Alioto T."/>
            <person name="Gomez Garrido J."/>
        </authorList>
    </citation>
    <scope>NUCLEOTIDE SEQUENCE</scope>
</reference>
<protein>
    <submittedName>
        <fullName evidence="1">Uncharacterized protein</fullName>
    </submittedName>
</protein>